<comment type="caution">
    <text evidence="2">The sequence shown here is derived from an EMBL/GenBank/DDBJ whole genome shotgun (WGS) entry which is preliminary data.</text>
</comment>
<accession>A0A2N1PVF4</accession>
<name>A0A2N1PVF4_9BACT</name>
<protein>
    <recommendedName>
        <fullName evidence="4">Bacterial surface antigen (D15) domain-containing protein</fullName>
    </recommendedName>
</protein>
<dbReference type="AlphaFoldDB" id="A0A2N1PVF4"/>
<dbReference type="EMBL" id="PGXC01000001">
    <property type="protein sequence ID" value="PKK92306.1"/>
    <property type="molecule type" value="Genomic_DNA"/>
</dbReference>
<keyword evidence="1" id="KW-0812">Transmembrane</keyword>
<sequence>MNFVRSPIRGTEKTTEEARLRCLYAGVSSVFFLLLTLLNMPFLHFAAYASQTRVYTPRMGLSYLMPWASEDDKGSKYGAIIGASDRMERQGSALEFLYSPGGQKMDYRFRYFNRFLKPTLFFETYDNVKDEFVDGVRFGRRKKGMSILGNWPLSRETNISMGLLRESFSNRGSGPAILSQGSGTAILLGAGFNRPILGDNPLSLDLGTSLSLDLRLAGFGSDAGSYYQADLRGYHYFKLSRRGSYFGWKFRAGTIEMEKGSLYPDLIWLGGPETLRAFAGDQFYGNKSALLSLEYVRAIFRNRPTLTYPVHFDSLYMVFFGDAGDAWLQERRGMELKKDLGVELRTTFHVMNRLPIIATMGVARAFAYDDGIKIYFKTRGLF</sequence>
<evidence type="ECO:0000313" key="3">
    <source>
        <dbReference type="Proteomes" id="UP000233256"/>
    </source>
</evidence>
<feature type="transmembrane region" description="Helical" evidence="1">
    <location>
        <begin position="21"/>
        <end position="43"/>
    </location>
</feature>
<evidence type="ECO:0000313" key="2">
    <source>
        <dbReference type="EMBL" id="PKK92306.1"/>
    </source>
</evidence>
<dbReference type="Proteomes" id="UP000233256">
    <property type="component" value="Unassembled WGS sequence"/>
</dbReference>
<gene>
    <name evidence="2" type="ORF">CVV64_02510</name>
</gene>
<reference evidence="2 3" key="1">
    <citation type="journal article" date="2017" name="ISME J.">
        <title>Potential for microbial H2 and metal transformations associated with novel bacteria and archaea in deep terrestrial subsurface sediments.</title>
        <authorList>
            <person name="Hernsdorf A.W."/>
            <person name="Amano Y."/>
            <person name="Miyakawa K."/>
            <person name="Ise K."/>
            <person name="Suzuki Y."/>
            <person name="Anantharaman K."/>
            <person name="Probst A."/>
            <person name="Burstein D."/>
            <person name="Thomas B.C."/>
            <person name="Banfield J.F."/>
        </authorList>
    </citation>
    <scope>NUCLEOTIDE SEQUENCE [LARGE SCALE GENOMIC DNA]</scope>
    <source>
        <strain evidence="2">HGW-Wallbacteria-1</strain>
    </source>
</reference>
<proteinExistence type="predicted"/>
<keyword evidence="1" id="KW-0472">Membrane</keyword>
<evidence type="ECO:0008006" key="4">
    <source>
        <dbReference type="Google" id="ProtNLM"/>
    </source>
</evidence>
<evidence type="ECO:0000256" key="1">
    <source>
        <dbReference type="SAM" id="Phobius"/>
    </source>
</evidence>
<organism evidence="2 3">
    <name type="scientific">Candidatus Wallbacteria bacterium HGW-Wallbacteria-1</name>
    <dbReference type="NCBI Taxonomy" id="2013854"/>
    <lineage>
        <taxon>Bacteria</taxon>
        <taxon>Candidatus Walliibacteriota</taxon>
    </lineage>
</organism>
<keyword evidence="1" id="KW-1133">Transmembrane helix</keyword>